<evidence type="ECO:0000313" key="1">
    <source>
        <dbReference type="EMBL" id="ABC77787.1"/>
    </source>
</evidence>
<sequence>MEEGVSGVSQEDRAAFLKEVQARFDKKVRENEIAVIEHWKDQVDRILTMKPEGIASLQLQIKKISEMMANRIKMLKKG</sequence>
<dbReference type="HOGENOM" id="CLU_2620767_0_0_7"/>
<evidence type="ECO:0000313" key="2">
    <source>
        <dbReference type="Proteomes" id="UP000001933"/>
    </source>
</evidence>
<reference evidence="1 2" key="1">
    <citation type="journal article" date="2007" name="Proc. Natl. Acad. Sci. U.S.A.">
        <title>The genome of Syntrophus aciditrophicus: life at the thermodynamic limit of microbial growth.</title>
        <authorList>
            <person name="McInerney M.J."/>
            <person name="Rohlin L."/>
            <person name="Mouttaki H."/>
            <person name="Kim U."/>
            <person name="Krupp R.S."/>
            <person name="Rios-Hernandez L."/>
            <person name="Sieber J."/>
            <person name="Struchtemeyer C.G."/>
            <person name="Bhattacharyya A."/>
            <person name="Campbell J.W."/>
            <person name="Gunsalus R.P."/>
        </authorList>
    </citation>
    <scope>NUCLEOTIDE SEQUENCE [LARGE SCALE GENOMIC DNA]</scope>
    <source>
        <strain evidence="1 2">SB</strain>
    </source>
</reference>
<dbReference type="InParanoid" id="Q2LUN1"/>
<name>Q2LUN1_SYNAS</name>
<protein>
    <submittedName>
        <fullName evidence="1">Hypothetical cytosolic protein</fullName>
    </submittedName>
</protein>
<organism evidence="1 2">
    <name type="scientific">Syntrophus aciditrophicus (strain SB)</name>
    <dbReference type="NCBI Taxonomy" id="56780"/>
    <lineage>
        <taxon>Bacteria</taxon>
        <taxon>Pseudomonadati</taxon>
        <taxon>Thermodesulfobacteriota</taxon>
        <taxon>Syntrophia</taxon>
        <taxon>Syntrophales</taxon>
        <taxon>Syntrophaceae</taxon>
        <taxon>Syntrophus</taxon>
    </lineage>
</organism>
<keyword evidence="2" id="KW-1185">Reference proteome</keyword>
<dbReference type="AlphaFoldDB" id="Q2LUN1"/>
<accession>Q2LUN1</accession>
<proteinExistence type="predicted"/>
<gene>
    <name evidence="1" type="ORF">SYN_01416</name>
</gene>
<dbReference type="STRING" id="56780.SYN_01416"/>
<dbReference type="Proteomes" id="UP000001933">
    <property type="component" value="Chromosome"/>
</dbReference>
<dbReference type="EMBL" id="CP000252">
    <property type="protein sequence ID" value="ABC77787.1"/>
    <property type="molecule type" value="Genomic_DNA"/>
</dbReference>
<dbReference type="KEGG" id="sat:SYN_01416"/>